<dbReference type="Gene3D" id="1.20.1250.20">
    <property type="entry name" value="MFS general substrate transporter like domains"/>
    <property type="match status" value="1"/>
</dbReference>
<evidence type="ECO:0000256" key="3">
    <source>
        <dbReference type="ARBA" id="ARBA00022475"/>
    </source>
</evidence>
<evidence type="ECO:0000256" key="2">
    <source>
        <dbReference type="ARBA" id="ARBA00022448"/>
    </source>
</evidence>
<dbReference type="EMBL" id="CP053383">
    <property type="protein sequence ID" value="QTP57919.1"/>
    <property type="molecule type" value="Genomic_DNA"/>
</dbReference>
<evidence type="ECO:0000313" key="10">
    <source>
        <dbReference type="Proteomes" id="UP000671845"/>
    </source>
</evidence>
<feature type="transmembrane region" description="Helical" evidence="7">
    <location>
        <begin position="136"/>
        <end position="154"/>
    </location>
</feature>
<dbReference type="PANTHER" id="PTHR23517:SF2">
    <property type="entry name" value="MULTIDRUG RESISTANCE PROTEIN MDTH"/>
    <property type="match status" value="1"/>
</dbReference>
<evidence type="ECO:0000256" key="4">
    <source>
        <dbReference type="ARBA" id="ARBA00022692"/>
    </source>
</evidence>
<dbReference type="SUPFAM" id="SSF103473">
    <property type="entry name" value="MFS general substrate transporter"/>
    <property type="match status" value="1"/>
</dbReference>
<evidence type="ECO:0000256" key="7">
    <source>
        <dbReference type="SAM" id="Phobius"/>
    </source>
</evidence>
<accession>A0ABX7WCQ3</accession>
<dbReference type="InterPro" id="IPR020846">
    <property type="entry name" value="MFS_dom"/>
</dbReference>
<feature type="transmembrane region" description="Helical" evidence="7">
    <location>
        <begin position="44"/>
        <end position="62"/>
    </location>
</feature>
<feature type="transmembrane region" description="Helical" evidence="7">
    <location>
        <begin position="160"/>
        <end position="183"/>
    </location>
</feature>
<feature type="transmembrane region" description="Helical" evidence="7">
    <location>
        <begin position="204"/>
        <end position="225"/>
    </location>
</feature>
<evidence type="ECO:0000256" key="5">
    <source>
        <dbReference type="ARBA" id="ARBA00022989"/>
    </source>
</evidence>
<dbReference type="PROSITE" id="PS50850">
    <property type="entry name" value="MFS"/>
    <property type="match status" value="1"/>
</dbReference>
<evidence type="ECO:0000313" key="9">
    <source>
        <dbReference type="EMBL" id="QTP57919.1"/>
    </source>
</evidence>
<comment type="subcellular location">
    <subcellularLocation>
        <location evidence="1">Cell membrane</location>
        <topology evidence="1">Multi-pass membrane protein</topology>
    </subcellularLocation>
</comment>
<dbReference type="InterPro" id="IPR036259">
    <property type="entry name" value="MFS_trans_sf"/>
</dbReference>
<feature type="transmembrane region" description="Helical" evidence="7">
    <location>
        <begin position="99"/>
        <end position="124"/>
    </location>
</feature>
<keyword evidence="4 7" id="KW-0812">Transmembrane</keyword>
<feature type="transmembrane region" description="Helical" evidence="7">
    <location>
        <begin position="74"/>
        <end position="93"/>
    </location>
</feature>
<name>A0ABX7WCQ3_9GAMM</name>
<dbReference type="Proteomes" id="UP000671845">
    <property type="component" value="Chromosome"/>
</dbReference>
<proteinExistence type="predicted"/>
<reference evidence="9 10" key="1">
    <citation type="journal article" date="2021" name="Front. Microbiol.">
        <title>Aerobic Denitrification and Heterotrophic Sulfur Oxidation in the Genus Halomonas Revealed by Six Novel Species Characterizations and Genome-Based Analysis.</title>
        <authorList>
            <person name="Wang L."/>
            <person name="Shao Z."/>
        </authorList>
    </citation>
    <scope>NUCLEOTIDE SEQUENCE [LARGE SCALE GENOMIC DNA]</scope>
    <source>
        <strain evidence="9 10">MCCC 1A13718</strain>
    </source>
</reference>
<dbReference type="InterPro" id="IPR050171">
    <property type="entry name" value="MFS_Transporters"/>
</dbReference>
<gene>
    <name evidence="9" type="ORF">HNO53_03760</name>
</gene>
<feature type="domain" description="Major facilitator superfamily (MFS) profile" evidence="8">
    <location>
        <begin position="7"/>
        <end position="383"/>
    </location>
</feature>
<evidence type="ECO:0000256" key="6">
    <source>
        <dbReference type="ARBA" id="ARBA00023136"/>
    </source>
</evidence>
<keyword evidence="2" id="KW-0813">Transport</keyword>
<dbReference type="InterPro" id="IPR011701">
    <property type="entry name" value="MFS"/>
</dbReference>
<dbReference type="RefSeq" id="WP_209476379.1">
    <property type="nucleotide sequence ID" value="NZ_CP053383.1"/>
</dbReference>
<dbReference type="PANTHER" id="PTHR23517">
    <property type="entry name" value="RESISTANCE PROTEIN MDTM, PUTATIVE-RELATED-RELATED"/>
    <property type="match status" value="1"/>
</dbReference>
<feature type="transmembrane region" description="Helical" evidence="7">
    <location>
        <begin position="276"/>
        <end position="302"/>
    </location>
</feature>
<keyword evidence="5 7" id="KW-1133">Transmembrane helix</keyword>
<evidence type="ECO:0000259" key="8">
    <source>
        <dbReference type="PROSITE" id="PS50850"/>
    </source>
</evidence>
<feature type="transmembrane region" description="Helical" evidence="7">
    <location>
        <begin position="231"/>
        <end position="255"/>
    </location>
</feature>
<dbReference type="Pfam" id="PF07690">
    <property type="entry name" value="MFS_1"/>
    <property type="match status" value="1"/>
</dbReference>
<feature type="transmembrane region" description="Helical" evidence="7">
    <location>
        <begin position="360"/>
        <end position="378"/>
    </location>
</feature>
<evidence type="ECO:0000256" key="1">
    <source>
        <dbReference type="ARBA" id="ARBA00004651"/>
    </source>
</evidence>
<organism evidence="9 10">
    <name type="scientific">Halomonas sulfidivorans</name>
    <dbReference type="NCBI Taxonomy" id="2733488"/>
    <lineage>
        <taxon>Bacteria</taxon>
        <taxon>Pseudomonadati</taxon>
        <taxon>Pseudomonadota</taxon>
        <taxon>Gammaproteobacteria</taxon>
        <taxon>Oceanospirillales</taxon>
        <taxon>Halomonadaceae</taxon>
        <taxon>Halomonas</taxon>
    </lineage>
</organism>
<sequence length="387" mass="40221">MNGRTRVVIALGVSQTLAWGSTYYLPAILAVPMARDLGLSTGTVFAAFSSALVVSALLGPAVGRRIDRFGGRDVLTVSSLVFALGLVLLGLAAGPMMLWAGWLVIGVGMGMGLYESAFSTLAGLYGREARGPITGITLLAGFASTVCWPITGWLNVEFGWQNACVTWAAVHLLLGLPLNRLLIPFGTQPPMTHAEAATAEANSTWLPMALLAFVFAVTWFVSTAMAAHLPWLLQIAGLTPAGAIAAAALVGPAQVAARLLEFSLLKRFHPLLSAKLAVVAHPIGALGVMTLGAPLATLFVLLHGGGNGILTIAKGTLPLATFGPHGYGLRQGVLMVPARFGQALAPLAFALLIERFGTQALLFSSVLGLAALVALLFLQTHAMKEAT</sequence>
<keyword evidence="3" id="KW-1003">Cell membrane</keyword>
<protein>
    <submittedName>
        <fullName evidence="9">MFS transporter</fullName>
    </submittedName>
</protein>
<keyword evidence="6 7" id="KW-0472">Membrane</keyword>
<keyword evidence="10" id="KW-1185">Reference proteome</keyword>